<gene>
    <name evidence="2" type="ORF">GCM10009676_01890</name>
</gene>
<comment type="caution">
    <text evidence="2">The sequence shown here is derived from an EMBL/GenBank/DDBJ whole genome shotgun (WGS) entry which is preliminary data.</text>
</comment>
<evidence type="ECO:0000256" key="1">
    <source>
        <dbReference type="SAM" id="MobiDB-lite"/>
    </source>
</evidence>
<organism evidence="2 3">
    <name type="scientific">Prauserella halophila</name>
    <dbReference type="NCBI Taxonomy" id="185641"/>
    <lineage>
        <taxon>Bacteria</taxon>
        <taxon>Bacillati</taxon>
        <taxon>Actinomycetota</taxon>
        <taxon>Actinomycetes</taxon>
        <taxon>Pseudonocardiales</taxon>
        <taxon>Pseudonocardiaceae</taxon>
        <taxon>Prauserella</taxon>
    </lineage>
</organism>
<evidence type="ECO:0000313" key="3">
    <source>
        <dbReference type="Proteomes" id="UP001500653"/>
    </source>
</evidence>
<name>A0ABN1VXT0_9PSEU</name>
<feature type="compositionally biased region" description="Polar residues" evidence="1">
    <location>
        <begin position="1"/>
        <end position="10"/>
    </location>
</feature>
<accession>A0ABN1VXT0</accession>
<feature type="region of interest" description="Disordered" evidence="1">
    <location>
        <begin position="1"/>
        <end position="80"/>
    </location>
</feature>
<proteinExistence type="predicted"/>
<evidence type="ECO:0000313" key="2">
    <source>
        <dbReference type="EMBL" id="GAA1224050.1"/>
    </source>
</evidence>
<dbReference type="EMBL" id="BAAALN010000001">
    <property type="protein sequence ID" value="GAA1224050.1"/>
    <property type="molecule type" value="Genomic_DNA"/>
</dbReference>
<reference evidence="2 3" key="1">
    <citation type="journal article" date="2019" name="Int. J. Syst. Evol. Microbiol.">
        <title>The Global Catalogue of Microorganisms (GCM) 10K type strain sequencing project: providing services to taxonomists for standard genome sequencing and annotation.</title>
        <authorList>
            <consortium name="The Broad Institute Genomics Platform"/>
            <consortium name="The Broad Institute Genome Sequencing Center for Infectious Disease"/>
            <person name="Wu L."/>
            <person name="Ma J."/>
        </authorList>
    </citation>
    <scope>NUCLEOTIDE SEQUENCE [LARGE SCALE GENOMIC DNA]</scope>
    <source>
        <strain evidence="2 3">JCM 13023</strain>
    </source>
</reference>
<feature type="compositionally biased region" description="Basic residues" evidence="1">
    <location>
        <begin position="11"/>
        <end position="20"/>
    </location>
</feature>
<protein>
    <submittedName>
        <fullName evidence="2">Uncharacterized protein</fullName>
    </submittedName>
</protein>
<dbReference type="Proteomes" id="UP001500653">
    <property type="component" value="Unassembled WGS sequence"/>
</dbReference>
<sequence>MRFTMAMTNGRSRRIARPRKRITDPAEFSPVCTPPTYRFPPPVPARAGGAGPSDLTGTGPDGQIPPAPGAGRTRRARRHG</sequence>
<keyword evidence="3" id="KW-1185">Reference proteome</keyword>